<keyword evidence="2" id="KW-0789">Thiol protease inhibitor</keyword>
<dbReference type="InterPro" id="IPR046350">
    <property type="entry name" value="Cystatin_sf"/>
</dbReference>
<gene>
    <name evidence="6" type="primary">LOC113741658</name>
</gene>
<name>A0A6P6XBA6_COFAR</name>
<protein>
    <submittedName>
        <fullName evidence="6">Cysteine proteinase inhibitor 4</fullName>
    </submittedName>
</protein>
<keyword evidence="3" id="KW-0472">Membrane</keyword>
<evidence type="ECO:0000259" key="4">
    <source>
        <dbReference type="Pfam" id="PF16845"/>
    </source>
</evidence>
<evidence type="ECO:0000313" key="5">
    <source>
        <dbReference type="Proteomes" id="UP001652660"/>
    </source>
</evidence>
<dbReference type="SUPFAM" id="SSF54403">
    <property type="entry name" value="Cystatin/monellin"/>
    <property type="match status" value="1"/>
</dbReference>
<feature type="transmembrane region" description="Helical" evidence="3">
    <location>
        <begin position="82"/>
        <end position="104"/>
    </location>
</feature>
<keyword evidence="3" id="KW-0812">Transmembrane</keyword>
<sequence>MTEVATNFQMADITANHQITEVANNYMKEFQSTEVDAILKQAGETKLIVPGGWTPVNPLDPHIQELGRFAVDEHNKTTKNKLVFVAVVAGLQKPLGFATLYWLLIAAKDSKGKLGLYKALVIEYLTGVKKLLYFGAVPFVIKNKD</sequence>
<proteinExistence type="predicted"/>
<keyword evidence="1" id="KW-0646">Protease inhibitor</keyword>
<organism evidence="5 6">
    <name type="scientific">Coffea arabica</name>
    <name type="common">Arabian coffee</name>
    <dbReference type="NCBI Taxonomy" id="13443"/>
    <lineage>
        <taxon>Eukaryota</taxon>
        <taxon>Viridiplantae</taxon>
        <taxon>Streptophyta</taxon>
        <taxon>Embryophyta</taxon>
        <taxon>Tracheophyta</taxon>
        <taxon>Spermatophyta</taxon>
        <taxon>Magnoliopsida</taxon>
        <taxon>eudicotyledons</taxon>
        <taxon>Gunneridae</taxon>
        <taxon>Pentapetalae</taxon>
        <taxon>asterids</taxon>
        <taxon>lamiids</taxon>
        <taxon>Gentianales</taxon>
        <taxon>Rubiaceae</taxon>
        <taxon>Ixoroideae</taxon>
        <taxon>Gardenieae complex</taxon>
        <taxon>Bertiereae - Coffeeae clade</taxon>
        <taxon>Coffeeae</taxon>
        <taxon>Coffea</taxon>
    </lineage>
</organism>
<dbReference type="Proteomes" id="UP001652660">
    <property type="component" value="Chromosome 4e"/>
</dbReference>
<feature type="domain" description="Cystatin" evidence="4">
    <location>
        <begin position="60"/>
        <end position="135"/>
    </location>
</feature>
<dbReference type="Gene3D" id="3.10.450.10">
    <property type="match status" value="1"/>
</dbReference>
<dbReference type="GO" id="GO:0004869">
    <property type="term" value="F:cysteine-type endopeptidase inhibitor activity"/>
    <property type="evidence" value="ECO:0007669"/>
    <property type="project" value="UniProtKB-KW"/>
</dbReference>
<keyword evidence="5" id="KW-1185">Reference proteome</keyword>
<keyword evidence="3" id="KW-1133">Transmembrane helix</keyword>
<evidence type="ECO:0000256" key="2">
    <source>
        <dbReference type="ARBA" id="ARBA00022704"/>
    </source>
</evidence>
<dbReference type="OrthoDB" id="2016588at2759"/>
<dbReference type="Pfam" id="PF16845">
    <property type="entry name" value="SQAPI"/>
    <property type="match status" value="1"/>
</dbReference>
<evidence type="ECO:0000313" key="6">
    <source>
        <dbReference type="RefSeq" id="XP_027125045.1"/>
    </source>
</evidence>
<dbReference type="PANTHER" id="PTHR47116">
    <property type="entry name" value="PHLOEM FILAMENT PROTEIN"/>
    <property type="match status" value="1"/>
</dbReference>
<dbReference type="GeneID" id="113741658"/>
<dbReference type="InterPro" id="IPR027214">
    <property type="entry name" value="Cystatin"/>
</dbReference>
<dbReference type="InterPro" id="IPR000010">
    <property type="entry name" value="Cystatin_dom"/>
</dbReference>
<evidence type="ECO:0000256" key="3">
    <source>
        <dbReference type="SAM" id="Phobius"/>
    </source>
</evidence>
<dbReference type="AlphaFoldDB" id="A0A6P6XBA6"/>
<reference evidence="6" key="2">
    <citation type="submission" date="2025-08" db="UniProtKB">
        <authorList>
            <consortium name="RefSeq"/>
        </authorList>
    </citation>
    <scope>IDENTIFICATION</scope>
    <source>
        <tissue evidence="6">Leaves</tissue>
    </source>
</reference>
<evidence type="ECO:0000256" key="1">
    <source>
        <dbReference type="ARBA" id="ARBA00022690"/>
    </source>
</evidence>
<dbReference type="RefSeq" id="XP_027125045.1">
    <property type="nucleotide sequence ID" value="XM_027269244.2"/>
</dbReference>
<dbReference type="CDD" id="cd00042">
    <property type="entry name" value="CY"/>
    <property type="match status" value="1"/>
</dbReference>
<accession>A0A6P6XBA6</accession>
<reference evidence="5" key="1">
    <citation type="journal article" date="2025" name="Foods">
        <title>Unveiling the Microbial Signatures of Arabica Coffee Cherries: Insights into Ripeness Specific Diversity, Functional Traits, and Implications for Quality and Safety.</title>
        <authorList>
            <consortium name="RefSeq"/>
            <person name="Tenea G.N."/>
            <person name="Cifuentes V."/>
            <person name="Reyes P."/>
            <person name="Cevallos-Vallejos M."/>
        </authorList>
    </citation>
    <scope>NUCLEOTIDE SEQUENCE [LARGE SCALE GENOMIC DNA]</scope>
</reference>